<feature type="region of interest" description="Disordered" evidence="1">
    <location>
        <begin position="132"/>
        <end position="164"/>
    </location>
</feature>
<protein>
    <recommendedName>
        <fullName evidence="2">DUF6802 domain-containing protein</fullName>
    </recommendedName>
</protein>
<evidence type="ECO:0000256" key="1">
    <source>
        <dbReference type="SAM" id="MobiDB-lite"/>
    </source>
</evidence>
<dbReference type="RefSeq" id="WP_151844740.1">
    <property type="nucleotide sequence ID" value="NZ_WBZJ01000003.1"/>
</dbReference>
<comment type="caution">
    <text evidence="3">The sequence shown here is derived from an EMBL/GenBank/DDBJ whole genome shotgun (WGS) entry which is preliminary data.</text>
</comment>
<sequence length="181" mass="19289">MDYNPDYTDGLYGLPSHTTPGADWALEYAPLPIASTPEDSPLAAIIPLLDDPQALVGPSGDETLLMEYNGVDYHIPADMDTESATLTDGQGMNILADTDGDGRIDYVSSIDYNGNWSAWRWSTDVGGALGVGENSDQYGHGEDGTTAGDGTSPHSWASTPDMGKGKWEVGAWKCVERGEWG</sequence>
<dbReference type="Proteomes" id="UP000436181">
    <property type="component" value="Unassembled WGS sequence"/>
</dbReference>
<evidence type="ECO:0000313" key="4">
    <source>
        <dbReference type="Proteomes" id="UP000436181"/>
    </source>
</evidence>
<organism evidence="3 4">
    <name type="scientific">Corynebacterium zhongnanshanii</name>
    <dbReference type="NCBI Taxonomy" id="2768834"/>
    <lineage>
        <taxon>Bacteria</taxon>
        <taxon>Bacillati</taxon>
        <taxon>Actinomycetota</taxon>
        <taxon>Actinomycetes</taxon>
        <taxon>Mycobacteriales</taxon>
        <taxon>Corynebacteriaceae</taxon>
        <taxon>Corynebacterium</taxon>
    </lineage>
</organism>
<feature type="domain" description="DUF6802" evidence="2">
    <location>
        <begin position="67"/>
        <end position="127"/>
    </location>
</feature>
<feature type="compositionally biased region" description="Polar residues" evidence="1">
    <location>
        <begin position="148"/>
        <end position="158"/>
    </location>
</feature>
<dbReference type="EMBL" id="WBZJ01000003">
    <property type="protein sequence ID" value="KAB3519985.1"/>
    <property type="molecule type" value="Genomic_DNA"/>
</dbReference>
<accession>A0ABQ6VCU2</accession>
<proteinExistence type="predicted"/>
<dbReference type="InterPro" id="IPR046543">
    <property type="entry name" value="DUF6802"/>
</dbReference>
<evidence type="ECO:0000313" key="3">
    <source>
        <dbReference type="EMBL" id="KAB3519985.1"/>
    </source>
</evidence>
<name>A0ABQ6VCU2_9CORY</name>
<gene>
    <name evidence="3" type="ORF">F8377_08770</name>
</gene>
<evidence type="ECO:0000259" key="2">
    <source>
        <dbReference type="Pfam" id="PF20615"/>
    </source>
</evidence>
<keyword evidence="4" id="KW-1185">Reference proteome</keyword>
<reference evidence="3 4" key="1">
    <citation type="submission" date="2019-10" db="EMBL/GenBank/DDBJ databases">
        <title>Corynebacterium sp novel species isolated from the respiratory tract of Marmot.</title>
        <authorList>
            <person name="Zhang G."/>
        </authorList>
    </citation>
    <scope>NUCLEOTIDE SEQUENCE [LARGE SCALE GENOMIC DNA]</scope>
    <source>
        <strain evidence="3 4">336</strain>
    </source>
</reference>
<dbReference type="Pfam" id="PF20615">
    <property type="entry name" value="DUF6802"/>
    <property type="match status" value="1"/>
</dbReference>